<sequence length="972" mass="108513">MHCLFEHNGGKPVTAPTNNLLFTGNGVVLDKVHNWEKRCAKGSIHVEMVPLHPEHSLLTSAWPVISAKQDQKLLTWYNKTKLTAEELAASGSPLPAAGNLGSPFDLTKELISHLSSATKSAKDRSNLDLIQNSIHSWQLNKLIEAVKHSPVIDFVSGPGPSTPTATVPLPAYQERNPWEHHMFPTSSLYTDSDPAVSPKGPMSLRAAQREALVQTLDPVVQDALNCKYGVYMSLEMKFAHHNVEFARGFVSDADYATETTVNKQRVHSTTAGLFLCGFLIPKLVRFLGGPHLGATCDVDKILQTLQPSVNPEILQELHGVFVYDAPRHCQGSSTEDNFLAFLRYGNHVSANSHPDELRKGFVKDLRRGFAIAIDKRLLPFIPDLHVTPLGIVDIETLWKGFAPKWATIQELAFVYGLLDNASEFFSWARVHLLNLCSLLADCIRRTYGIAKRPIQVQERFSAAEKVLPRQLHDRLSSMQCRIHAEFVWRNNWKVSVNTAVCRGIRIIYDYLKSGLPWEQPIGHVVKRDPAFVLSTDSSEEAVGVCIPTLKIISIIPLSEGLWKRATLPQKHWDKLHINCVKFIGIIVAAVILSEWYHGRENQFPPHPMAAISCDNTSAISWCRKMSTASVTGQNLLCLFAEMRLHSPIGISPSHIAGVDNVYVSKKQVRILDSLPTVARSAIGPMLDAVFECELGAAKKPKEQRYFRSMRLHFIWFPQQHHLYNSLFPVVKLSLETMNYVMACYACHLATGHSLSSLTLRTGTICKYLIAAASLIAIFDSEPGRDARKEKGSDSLCSPLEKVLKEQKRWEDVPDRQKGWTVGLQLALMKKYSHLPFRGKHQAITDWFVVALHGGFRRAEWAQDRGHTELNQPERNVRNVPAAFCLDDVQFKGDNGRPLLHSSVLQSPNQLFLSLSAGACKGMVTTAKRNSSPAMTKTTASVVSPLDPYHPAFCRHARIHQQYPIGLLLESIP</sequence>
<reference evidence="1" key="2">
    <citation type="submission" date="2021-04" db="EMBL/GenBank/DDBJ databases">
        <authorList>
            <person name="Podell S."/>
        </authorList>
    </citation>
    <scope>NUCLEOTIDE SEQUENCE</scope>
    <source>
        <strain evidence="1">Hildebrandi</strain>
    </source>
</reference>
<accession>A0A9K3L320</accession>
<evidence type="ECO:0000313" key="1">
    <source>
        <dbReference type="EMBL" id="KAG7353821.1"/>
    </source>
</evidence>
<organism evidence="1 2">
    <name type="scientific">Nitzschia inconspicua</name>
    <dbReference type="NCBI Taxonomy" id="303405"/>
    <lineage>
        <taxon>Eukaryota</taxon>
        <taxon>Sar</taxon>
        <taxon>Stramenopiles</taxon>
        <taxon>Ochrophyta</taxon>
        <taxon>Bacillariophyta</taxon>
        <taxon>Bacillariophyceae</taxon>
        <taxon>Bacillariophycidae</taxon>
        <taxon>Bacillariales</taxon>
        <taxon>Bacillariaceae</taxon>
        <taxon>Nitzschia</taxon>
    </lineage>
</organism>
<reference evidence="1" key="1">
    <citation type="journal article" date="2021" name="Sci. Rep.">
        <title>Diploid genomic architecture of Nitzschia inconspicua, an elite biomass production diatom.</title>
        <authorList>
            <person name="Oliver A."/>
            <person name="Podell S."/>
            <person name="Pinowska A."/>
            <person name="Traller J.C."/>
            <person name="Smith S.R."/>
            <person name="McClure R."/>
            <person name="Beliaev A."/>
            <person name="Bohutskyi P."/>
            <person name="Hill E.A."/>
            <person name="Rabines A."/>
            <person name="Zheng H."/>
            <person name="Allen L.Z."/>
            <person name="Kuo A."/>
            <person name="Grigoriev I.V."/>
            <person name="Allen A.E."/>
            <person name="Hazlebeck D."/>
            <person name="Allen E.E."/>
        </authorList>
    </citation>
    <scope>NUCLEOTIDE SEQUENCE</scope>
    <source>
        <strain evidence="1">Hildebrandi</strain>
    </source>
</reference>
<dbReference type="Proteomes" id="UP000693970">
    <property type="component" value="Unassembled WGS sequence"/>
</dbReference>
<dbReference type="AlphaFoldDB" id="A0A9K3L320"/>
<proteinExistence type="predicted"/>
<name>A0A9K3L320_9STRA</name>
<evidence type="ECO:0000313" key="2">
    <source>
        <dbReference type="Proteomes" id="UP000693970"/>
    </source>
</evidence>
<gene>
    <name evidence="1" type="ORF">IV203_003176</name>
</gene>
<comment type="caution">
    <text evidence="1">The sequence shown here is derived from an EMBL/GenBank/DDBJ whole genome shotgun (WGS) entry which is preliminary data.</text>
</comment>
<dbReference type="EMBL" id="JAGRRH010000016">
    <property type="protein sequence ID" value="KAG7353821.1"/>
    <property type="molecule type" value="Genomic_DNA"/>
</dbReference>
<dbReference type="OrthoDB" id="101778at2759"/>
<protein>
    <submittedName>
        <fullName evidence="1">Uncharacterized protein</fullName>
    </submittedName>
</protein>
<keyword evidence="2" id="KW-1185">Reference proteome</keyword>